<protein>
    <submittedName>
        <fullName evidence="1">Uncharacterized protein</fullName>
    </submittedName>
</protein>
<evidence type="ECO:0000313" key="2">
    <source>
        <dbReference type="Proteomes" id="UP000193067"/>
    </source>
</evidence>
<gene>
    <name evidence="1" type="ORF">PYCCODRAFT_368650</name>
</gene>
<name>A0A1Y2J3E5_TRAC3</name>
<evidence type="ECO:0000313" key="1">
    <source>
        <dbReference type="EMBL" id="OSD07940.1"/>
    </source>
</evidence>
<sequence>MVRLALTPRACQPAAALVSSQSSLSPCPTAIWRARRVPSSPAARPRDCQCISAQCALPPPRISQACCVSGLAGAAAGQASRDAYGASDAIRTSELMTLPGAATTKARNASVHPRILQAPSYSSSSVGTFSTIYHCTSAYRQWRILPPRSPPALIGRGTRA</sequence>
<reference evidence="1 2" key="1">
    <citation type="journal article" date="2015" name="Biotechnol. Biofuels">
        <title>Enhanced degradation of softwood versus hardwood by the white-rot fungus Pycnoporus coccineus.</title>
        <authorList>
            <person name="Couturier M."/>
            <person name="Navarro D."/>
            <person name="Chevret D."/>
            <person name="Henrissat B."/>
            <person name="Piumi F."/>
            <person name="Ruiz-Duenas F.J."/>
            <person name="Martinez A.T."/>
            <person name="Grigoriev I.V."/>
            <person name="Riley R."/>
            <person name="Lipzen A."/>
            <person name="Berrin J.G."/>
            <person name="Master E.R."/>
            <person name="Rosso M.N."/>
        </authorList>
    </citation>
    <scope>NUCLEOTIDE SEQUENCE [LARGE SCALE GENOMIC DNA]</scope>
    <source>
        <strain evidence="1 2">BRFM310</strain>
    </source>
</reference>
<keyword evidence="2" id="KW-1185">Reference proteome</keyword>
<proteinExistence type="predicted"/>
<dbReference type="Proteomes" id="UP000193067">
    <property type="component" value="Unassembled WGS sequence"/>
</dbReference>
<dbReference type="AlphaFoldDB" id="A0A1Y2J3E5"/>
<accession>A0A1Y2J3E5</accession>
<organism evidence="1 2">
    <name type="scientific">Trametes coccinea (strain BRFM310)</name>
    <name type="common">Pycnoporus coccineus</name>
    <dbReference type="NCBI Taxonomy" id="1353009"/>
    <lineage>
        <taxon>Eukaryota</taxon>
        <taxon>Fungi</taxon>
        <taxon>Dikarya</taxon>
        <taxon>Basidiomycota</taxon>
        <taxon>Agaricomycotina</taxon>
        <taxon>Agaricomycetes</taxon>
        <taxon>Polyporales</taxon>
        <taxon>Polyporaceae</taxon>
        <taxon>Trametes</taxon>
    </lineage>
</organism>
<dbReference type="EMBL" id="KZ084087">
    <property type="protein sequence ID" value="OSD07940.1"/>
    <property type="molecule type" value="Genomic_DNA"/>
</dbReference>